<dbReference type="AlphaFoldDB" id="A0A212LA97"/>
<accession>A0A212LA97</accession>
<gene>
    <name evidence="2" type="ORF">KL86PLE_130211</name>
</gene>
<feature type="compositionally biased region" description="Low complexity" evidence="1">
    <location>
        <begin position="48"/>
        <end position="58"/>
    </location>
</feature>
<sequence length="95" mass="10610">MVRPCGPLDPSIERIGAQANAKLHASGQEDARVASAVLYHPDYTVGPGITPGLLTPLPKGNERSRADALSRDYRRWGISPRPENVHRHQRRHREQ</sequence>
<name>A0A212LA97_9HYPH</name>
<protein>
    <submittedName>
        <fullName evidence="2">Uncharacterized protein</fullName>
    </submittedName>
</protein>
<feature type="region of interest" description="Disordered" evidence="1">
    <location>
        <begin position="48"/>
        <end position="95"/>
    </location>
</feature>
<reference evidence="2" key="1">
    <citation type="submission" date="2016-08" db="EMBL/GenBank/DDBJ databases">
        <authorList>
            <person name="Seilhamer J.J."/>
        </authorList>
    </citation>
    <scope>NUCLEOTIDE SEQUENCE</scope>
    <source>
        <strain evidence="2">86</strain>
    </source>
</reference>
<proteinExistence type="predicted"/>
<evidence type="ECO:0000256" key="1">
    <source>
        <dbReference type="SAM" id="MobiDB-lite"/>
    </source>
</evidence>
<evidence type="ECO:0000313" key="2">
    <source>
        <dbReference type="EMBL" id="SCM74420.1"/>
    </source>
</evidence>
<dbReference type="EMBL" id="FMJD01000005">
    <property type="protein sequence ID" value="SCM74420.1"/>
    <property type="molecule type" value="Genomic_DNA"/>
</dbReference>
<feature type="compositionally biased region" description="Basic and acidic residues" evidence="1">
    <location>
        <begin position="60"/>
        <end position="75"/>
    </location>
</feature>
<organism evidence="2">
    <name type="scientific">uncultured Pleomorphomonas sp</name>
    <dbReference type="NCBI Taxonomy" id="442121"/>
    <lineage>
        <taxon>Bacteria</taxon>
        <taxon>Pseudomonadati</taxon>
        <taxon>Pseudomonadota</taxon>
        <taxon>Alphaproteobacteria</taxon>
        <taxon>Hyphomicrobiales</taxon>
        <taxon>Pleomorphomonadaceae</taxon>
        <taxon>Pleomorphomonas</taxon>
        <taxon>environmental samples</taxon>
    </lineage>
</organism>